<evidence type="ECO:0000256" key="2">
    <source>
        <dbReference type="ARBA" id="ARBA00012552"/>
    </source>
</evidence>
<evidence type="ECO:0000259" key="9">
    <source>
        <dbReference type="PROSITE" id="PS51192"/>
    </source>
</evidence>
<dbReference type="PROSITE" id="PS00690">
    <property type="entry name" value="DEAH_ATP_HELICASE"/>
    <property type="match status" value="1"/>
</dbReference>
<dbReference type="Pfam" id="PF00270">
    <property type="entry name" value="DEAD"/>
    <property type="match status" value="1"/>
</dbReference>
<dbReference type="GO" id="GO:0016787">
    <property type="term" value="F:hydrolase activity"/>
    <property type="evidence" value="ECO:0007669"/>
    <property type="project" value="UniProtKB-KW"/>
</dbReference>
<dbReference type="PROSITE" id="PS51192">
    <property type="entry name" value="HELICASE_ATP_BIND_1"/>
    <property type="match status" value="1"/>
</dbReference>
<evidence type="ECO:0000256" key="1">
    <source>
        <dbReference type="ARBA" id="ARBA00004474"/>
    </source>
</evidence>
<dbReference type="GO" id="GO:0005524">
    <property type="term" value="F:ATP binding"/>
    <property type="evidence" value="ECO:0007669"/>
    <property type="project" value="UniProtKB-KW"/>
</dbReference>
<feature type="domain" description="Helicase ATP-binding" evidence="9">
    <location>
        <begin position="57"/>
        <end position="222"/>
    </location>
</feature>
<accession>A0A9P0ZRF2</accession>
<evidence type="ECO:0000313" key="12">
    <source>
        <dbReference type="Proteomes" id="UP001152484"/>
    </source>
</evidence>
<comment type="catalytic activity">
    <reaction evidence="7">
        <text>ATP + H2O = ADP + phosphate + H(+)</text>
        <dbReference type="Rhea" id="RHEA:13065"/>
        <dbReference type="ChEBI" id="CHEBI:15377"/>
        <dbReference type="ChEBI" id="CHEBI:15378"/>
        <dbReference type="ChEBI" id="CHEBI:30616"/>
        <dbReference type="ChEBI" id="CHEBI:43474"/>
        <dbReference type="ChEBI" id="CHEBI:456216"/>
        <dbReference type="EC" id="3.6.4.13"/>
    </reaction>
</comment>
<evidence type="ECO:0000259" key="10">
    <source>
        <dbReference type="PROSITE" id="PS51194"/>
    </source>
</evidence>
<dbReference type="InterPro" id="IPR007502">
    <property type="entry name" value="Helicase-assoc_dom"/>
</dbReference>
<feature type="compositionally biased region" description="Polar residues" evidence="8">
    <location>
        <begin position="625"/>
        <end position="637"/>
    </location>
</feature>
<dbReference type="InterPro" id="IPR021109">
    <property type="entry name" value="Peptidase_aspartic_dom_sf"/>
</dbReference>
<dbReference type="InterPro" id="IPR001650">
    <property type="entry name" value="Helicase_C-like"/>
</dbReference>
<dbReference type="InterPro" id="IPR002464">
    <property type="entry name" value="DNA/RNA_helicase_DEAH_CS"/>
</dbReference>
<dbReference type="OrthoDB" id="10253254at2759"/>
<dbReference type="Gene3D" id="1.20.120.1080">
    <property type="match status" value="1"/>
</dbReference>
<keyword evidence="6" id="KW-0067">ATP-binding</keyword>
<dbReference type="Gene3D" id="3.40.50.300">
    <property type="entry name" value="P-loop containing nucleotide triphosphate hydrolases"/>
    <property type="match status" value="3"/>
</dbReference>
<feature type="domain" description="Helicase C-terminal" evidence="10">
    <location>
        <begin position="259"/>
        <end position="428"/>
    </location>
</feature>
<evidence type="ECO:0000256" key="3">
    <source>
        <dbReference type="ARBA" id="ARBA00022741"/>
    </source>
</evidence>
<evidence type="ECO:0000256" key="8">
    <source>
        <dbReference type="SAM" id="MobiDB-lite"/>
    </source>
</evidence>
<keyword evidence="5" id="KW-0347">Helicase</keyword>
<keyword evidence="3" id="KW-0547">Nucleotide-binding</keyword>
<dbReference type="InterPro" id="IPR014001">
    <property type="entry name" value="Helicase_ATP-bd"/>
</dbReference>
<proteinExistence type="predicted"/>
<evidence type="ECO:0000313" key="11">
    <source>
        <dbReference type="EMBL" id="CAH9112196.1"/>
    </source>
</evidence>
<dbReference type="Pfam" id="PF03732">
    <property type="entry name" value="Retrotrans_gag"/>
    <property type="match status" value="1"/>
</dbReference>
<feature type="region of interest" description="Disordered" evidence="8">
    <location>
        <begin position="407"/>
        <end position="432"/>
    </location>
</feature>
<comment type="subcellular location">
    <subcellularLocation>
        <location evidence="1">Plastid</location>
    </subcellularLocation>
</comment>
<dbReference type="EMBL" id="CAMAPE010000058">
    <property type="protein sequence ID" value="CAH9112196.1"/>
    <property type="molecule type" value="Genomic_DNA"/>
</dbReference>
<comment type="caution">
    <text evidence="11">The sequence shown here is derived from an EMBL/GenBank/DDBJ whole genome shotgun (WGS) entry which is preliminary data.</text>
</comment>
<dbReference type="InterPro" id="IPR005162">
    <property type="entry name" value="Retrotrans_gag_dom"/>
</dbReference>
<dbReference type="GO" id="GO:0003723">
    <property type="term" value="F:RNA binding"/>
    <property type="evidence" value="ECO:0007669"/>
    <property type="project" value="TreeGrafter"/>
</dbReference>
<dbReference type="FunFam" id="3.40.50.300:FF:001326">
    <property type="entry name" value="Putative ATP-dependent RNA helicase DHX35"/>
    <property type="match status" value="1"/>
</dbReference>
<dbReference type="Proteomes" id="UP001152484">
    <property type="component" value="Unassembled WGS sequence"/>
</dbReference>
<dbReference type="PROSITE" id="PS51194">
    <property type="entry name" value="HELICASE_CTER"/>
    <property type="match status" value="1"/>
</dbReference>
<dbReference type="SMART" id="SM00490">
    <property type="entry name" value="HELICc"/>
    <property type="match status" value="1"/>
</dbReference>
<dbReference type="PANTHER" id="PTHR18934:SF136">
    <property type="entry name" value="ATP-DEPENDENT RNA HELICASE DHX35-RELATED"/>
    <property type="match status" value="1"/>
</dbReference>
<feature type="compositionally biased region" description="Basic and acidic residues" evidence="8">
    <location>
        <begin position="420"/>
        <end position="432"/>
    </location>
</feature>
<dbReference type="CDD" id="cd00303">
    <property type="entry name" value="retropepsin_like"/>
    <property type="match status" value="1"/>
</dbReference>
<dbReference type="Pfam" id="PF08284">
    <property type="entry name" value="RVP_2"/>
    <property type="match status" value="1"/>
</dbReference>
<dbReference type="SMART" id="SM00487">
    <property type="entry name" value="DEXDc"/>
    <property type="match status" value="1"/>
</dbReference>
<dbReference type="GO" id="GO:0009536">
    <property type="term" value="C:plastid"/>
    <property type="evidence" value="ECO:0007669"/>
    <property type="project" value="UniProtKB-SubCell"/>
</dbReference>
<feature type="compositionally biased region" description="Low complexity" evidence="8">
    <location>
        <begin position="654"/>
        <end position="668"/>
    </location>
</feature>
<dbReference type="PANTHER" id="PTHR18934">
    <property type="entry name" value="ATP-DEPENDENT RNA HELICASE"/>
    <property type="match status" value="1"/>
</dbReference>
<evidence type="ECO:0000256" key="5">
    <source>
        <dbReference type="ARBA" id="ARBA00022806"/>
    </source>
</evidence>
<dbReference type="Pfam" id="PF21010">
    <property type="entry name" value="HA2_C"/>
    <property type="match status" value="1"/>
</dbReference>
<keyword evidence="12" id="KW-1185">Reference proteome</keyword>
<name>A0A9P0ZRF2_CUSEU</name>
<sequence>MAQFWKPGTERPRLVDDEDGGVLLYSSSSSFSSGFGYGNIEKQRQRLPVYKYRTAILYLVETHSTTIIVGETGSGKTTQIPQYLNEAGWAEGGRLIACTQPRRLAVQAVASRVAEEMGVKLGEEVGYTIRFEDVTNTDLTRIKFLTDGVLLREMMDDPLLSKYSVVMVDEAHERSISTDILIGLLKKIQRRRHELRLIIASATIEARSMSDYFKTRRRLKDQEEKGPSRKPIILSVEGRGYNVEVFYADNPVPDYVQAAVSTVLSIHDHEPMGDILLFLTGQDEIETAVQMLTDETQSKQKQGLVVVPLFSGLSRADQDIVFSPTPRGKRKVIISTNIAETSLTLEGIVYVVDSGFSKQRFYNPADQHNQSANSPVEPNLNVIQQLTSIASRLQTLDALAADVAALKSQRSDGQPGGSGRSKEKESQAGFHERTRVPWGDIADEEMQPGWPQNFTRRPYAKVDFPKFDGGDPRGWILKAEKYFRYYQVPDNQKVEIASMSLEGEALDVFAWMNGEESILYWEELVKLLQENFGLAEFQNPDEYLCNIRQSGSIQEYRQEFSRRVSRVHDWPEHCLLGVFINGLKEDLKADVRIHKPRTVYQAMSLALQFESKLGPNKGLSKPPYLSNNRPGQSTPLTQHRDTKAATLSPQGGYTTTAGHSATAASVTANRSWESERQLRRDKGLCFRCNEKFGPGHRCKTPTFSLLELTDSREEVKQEEVGSELSGEENLHDMAEISFHAILGKSTGATMKLRGSLLNRQVLILIDSGSTHNFISTSLVEELGIKEEGVSTFGVEIENGDVIRCNKICRDVSVTLPGLKITQDYFPFSLGGADVVLGIKWLASLNTVQANWKEMFMIFYLNGKRYKLQGIPSTSKQEISDIENLIVAPISKASARQRAGRAGRVRPGKCFRLYTEECFINEMPSQGIPEIQRSNLVSCIIQLKALGIDNILGFDWPASPSPEAMIRALEILYSLEVLDDDAKLTSPTGFQVAEIPMDPMISKMILASSASGCSEEIITISAVLSVQSIWISLRGVQKEMDEAKSRFAAAEDLLTKQTIHKGHESAGLYILDTSITKGISCLGVGTLLEAHYRLGHPSLTLMK</sequence>
<evidence type="ECO:0000256" key="6">
    <source>
        <dbReference type="ARBA" id="ARBA00022840"/>
    </source>
</evidence>
<dbReference type="InterPro" id="IPR011545">
    <property type="entry name" value="DEAD/DEAH_box_helicase_dom"/>
</dbReference>
<dbReference type="SUPFAM" id="SSF52540">
    <property type="entry name" value="P-loop containing nucleoside triphosphate hydrolases"/>
    <property type="match status" value="2"/>
</dbReference>
<protein>
    <recommendedName>
        <fullName evidence="2">RNA helicase</fullName>
        <ecNumber evidence="2">3.6.4.13</ecNumber>
    </recommendedName>
</protein>
<reference evidence="11" key="1">
    <citation type="submission" date="2022-07" db="EMBL/GenBank/DDBJ databases">
        <authorList>
            <person name="Macas J."/>
            <person name="Novak P."/>
            <person name="Neumann P."/>
        </authorList>
    </citation>
    <scope>NUCLEOTIDE SEQUENCE</scope>
</reference>
<dbReference type="CDD" id="cd18791">
    <property type="entry name" value="SF2_C_RHA"/>
    <property type="match status" value="1"/>
</dbReference>
<dbReference type="Gene3D" id="2.40.70.10">
    <property type="entry name" value="Acid Proteases"/>
    <property type="match status" value="1"/>
</dbReference>
<feature type="region of interest" description="Disordered" evidence="8">
    <location>
        <begin position="618"/>
        <end position="668"/>
    </location>
</feature>
<dbReference type="GO" id="GO:0003724">
    <property type="term" value="F:RNA helicase activity"/>
    <property type="evidence" value="ECO:0007669"/>
    <property type="project" value="UniProtKB-EC"/>
</dbReference>
<dbReference type="Pfam" id="PF00271">
    <property type="entry name" value="Helicase_C"/>
    <property type="match status" value="1"/>
</dbReference>
<evidence type="ECO:0000256" key="7">
    <source>
        <dbReference type="ARBA" id="ARBA00047984"/>
    </source>
</evidence>
<dbReference type="EC" id="3.6.4.13" evidence="2"/>
<dbReference type="CDD" id="cd17980">
    <property type="entry name" value="DEXHc_DHX35"/>
    <property type="match status" value="1"/>
</dbReference>
<organism evidence="11 12">
    <name type="scientific">Cuscuta europaea</name>
    <name type="common">European dodder</name>
    <dbReference type="NCBI Taxonomy" id="41803"/>
    <lineage>
        <taxon>Eukaryota</taxon>
        <taxon>Viridiplantae</taxon>
        <taxon>Streptophyta</taxon>
        <taxon>Embryophyta</taxon>
        <taxon>Tracheophyta</taxon>
        <taxon>Spermatophyta</taxon>
        <taxon>Magnoliopsida</taxon>
        <taxon>eudicotyledons</taxon>
        <taxon>Gunneridae</taxon>
        <taxon>Pentapetalae</taxon>
        <taxon>asterids</taxon>
        <taxon>lamiids</taxon>
        <taxon>Solanales</taxon>
        <taxon>Convolvulaceae</taxon>
        <taxon>Cuscuteae</taxon>
        <taxon>Cuscuta</taxon>
        <taxon>Cuscuta subgen. Cuscuta</taxon>
    </lineage>
</organism>
<dbReference type="SMART" id="SM00847">
    <property type="entry name" value="HA2"/>
    <property type="match status" value="1"/>
</dbReference>
<gene>
    <name evidence="11" type="ORF">CEURO_LOCUS19543</name>
</gene>
<dbReference type="InterPro" id="IPR027417">
    <property type="entry name" value="P-loop_NTPase"/>
</dbReference>
<dbReference type="AlphaFoldDB" id="A0A9P0ZRF2"/>
<evidence type="ECO:0000256" key="4">
    <source>
        <dbReference type="ARBA" id="ARBA00022801"/>
    </source>
</evidence>
<dbReference type="FunFam" id="3.40.50.300:FF:000145">
    <property type="entry name" value="probable ATP-dependent RNA helicase DHX40"/>
    <property type="match status" value="1"/>
</dbReference>
<keyword evidence="4" id="KW-0378">Hydrolase</keyword>